<keyword evidence="3" id="KW-1185">Reference proteome</keyword>
<evidence type="ECO:0000313" key="2">
    <source>
        <dbReference type="EnsemblProtists" id="EKX35119"/>
    </source>
</evidence>
<reference evidence="2" key="3">
    <citation type="submission" date="2015-06" db="UniProtKB">
        <authorList>
            <consortium name="EnsemblProtists"/>
        </authorList>
    </citation>
    <scope>IDENTIFICATION</scope>
</reference>
<dbReference type="GeneID" id="17291884"/>
<dbReference type="AlphaFoldDB" id="L1IGR6"/>
<gene>
    <name evidence="1" type="ORF">GUITHDRAFT_155564</name>
</gene>
<name>L1IGR6_GUITC</name>
<dbReference type="Proteomes" id="UP000011087">
    <property type="component" value="Unassembled WGS sequence"/>
</dbReference>
<protein>
    <submittedName>
        <fullName evidence="1 2">Uncharacterized protein</fullName>
    </submittedName>
</protein>
<dbReference type="KEGG" id="gtt:GUITHDRAFT_155564"/>
<dbReference type="EnsemblProtists" id="EKX35119">
    <property type="protein sequence ID" value="EKX35119"/>
    <property type="gene ID" value="GUITHDRAFT_155564"/>
</dbReference>
<dbReference type="PaxDb" id="55529-EKX35119"/>
<evidence type="ECO:0000313" key="1">
    <source>
        <dbReference type="EMBL" id="EKX35119.1"/>
    </source>
</evidence>
<dbReference type="HOGENOM" id="CLU_2337997_0_0_1"/>
<dbReference type="RefSeq" id="XP_005822099.1">
    <property type="nucleotide sequence ID" value="XM_005822042.1"/>
</dbReference>
<proteinExistence type="predicted"/>
<evidence type="ECO:0000313" key="3">
    <source>
        <dbReference type="Proteomes" id="UP000011087"/>
    </source>
</evidence>
<accession>L1IGR6</accession>
<dbReference type="EMBL" id="JH993096">
    <property type="protein sequence ID" value="EKX35119.1"/>
    <property type="molecule type" value="Genomic_DNA"/>
</dbReference>
<sequence>MWECLYLHTIPIVEDSLFARQFAGMIVHETEGGETFCSYTVEVLGPSLPVLLVSDWSSVQLCVLERAWELALSMEWDWEVLTMSRWKNFIRSHTREGQ</sequence>
<reference evidence="1 3" key="1">
    <citation type="journal article" date="2012" name="Nature">
        <title>Algal genomes reveal evolutionary mosaicism and the fate of nucleomorphs.</title>
        <authorList>
            <consortium name="DOE Joint Genome Institute"/>
            <person name="Curtis B.A."/>
            <person name="Tanifuji G."/>
            <person name="Burki F."/>
            <person name="Gruber A."/>
            <person name="Irimia M."/>
            <person name="Maruyama S."/>
            <person name="Arias M.C."/>
            <person name="Ball S.G."/>
            <person name="Gile G.H."/>
            <person name="Hirakawa Y."/>
            <person name="Hopkins J.F."/>
            <person name="Kuo A."/>
            <person name="Rensing S.A."/>
            <person name="Schmutz J."/>
            <person name="Symeonidi A."/>
            <person name="Elias M."/>
            <person name="Eveleigh R.J."/>
            <person name="Herman E.K."/>
            <person name="Klute M.J."/>
            <person name="Nakayama T."/>
            <person name="Obornik M."/>
            <person name="Reyes-Prieto A."/>
            <person name="Armbrust E.V."/>
            <person name="Aves S.J."/>
            <person name="Beiko R.G."/>
            <person name="Coutinho P."/>
            <person name="Dacks J.B."/>
            <person name="Durnford D.G."/>
            <person name="Fast N.M."/>
            <person name="Green B.R."/>
            <person name="Grisdale C.J."/>
            <person name="Hempel F."/>
            <person name="Henrissat B."/>
            <person name="Hoppner M.P."/>
            <person name="Ishida K."/>
            <person name="Kim E."/>
            <person name="Koreny L."/>
            <person name="Kroth P.G."/>
            <person name="Liu Y."/>
            <person name="Malik S.B."/>
            <person name="Maier U.G."/>
            <person name="McRose D."/>
            <person name="Mock T."/>
            <person name="Neilson J.A."/>
            <person name="Onodera N.T."/>
            <person name="Poole A.M."/>
            <person name="Pritham E.J."/>
            <person name="Richards T.A."/>
            <person name="Rocap G."/>
            <person name="Roy S.W."/>
            <person name="Sarai C."/>
            <person name="Schaack S."/>
            <person name="Shirato S."/>
            <person name="Slamovits C.H."/>
            <person name="Spencer D.F."/>
            <person name="Suzuki S."/>
            <person name="Worden A.Z."/>
            <person name="Zauner S."/>
            <person name="Barry K."/>
            <person name="Bell C."/>
            <person name="Bharti A.K."/>
            <person name="Crow J.A."/>
            <person name="Grimwood J."/>
            <person name="Kramer R."/>
            <person name="Lindquist E."/>
            <person name="Lucas S."/>
            <person name="Salamov A."/>
            <person name="McFadden G.I."/>
            <person name="Lane C.E."/>
            <person name="Keeling P.J."/>
            <person name="Gray M.W."/>
            <person name="Grigoriev I.V."/>
            <person name="Archibald J.M."/>
        </authorList>
    </citation>
    <scope>NUCLEOTIDE SEQUENCE</scope>
    <source>
        <strain evidence="1 3">CCMP2712</strain>
    </source>
</reference>
<reference evidence="3" key="2">
    <citation type="submission" date="2012-11" db="EMBL/GenBank/DDBJ databases">
        <authorList>
            <person name="Kuo A."/>
            <person name="Curtis B.A."/>
            <person name="Tanifuji G."/>
            <person name="Burki F."/>
            <person name="Gruber A."/>
            <person name="Irimia M."/>
            <person name="Maruyama S."/>
            <person name="Arias M.C."/>
            <person name="Ball S.G."/>
            <person name="Gile G.H."/>
            <person name="Hirakawa Y."/>
            <person name="Hopkins J.F."/>
            <person name="Rensing S.A."/>
            <person name="Schmutz J."/>
            <person name="Symeonidi A."/>
            <person name="Elias M."/>
            <person name="Eveleigh R.J."/>
            <person name="Herman E.K."/>
            <person name="Klute M.J."/>
            <person name="Nakayama T."/>
            <person name="Obornik M."/>
            <person name="Reyes-Prieto A."/>
            <person name="Armbrust E.V."/>
            <person name="Aves S.J."/>
            <person name="Beiko R.G."/>
            <person name="Coutinho P."/>
            <person name="Dacks J.B."/>
            <person name="Durnford D.G."/>
            <person name="Fast N.M."/>
            <person name="Green B.R."/>
            <person name="Grisdale C."/>
            <person name="Hempe F."/>
            <person name="Henrissat B."/>
            <person name="Hoppner M.P."/>
            <person name="Ishida K.-I."/>
            <person name="Kim E."/>
            <person name="Koreny L."/>
            <person name="Kroth P.G."/>
            <person name="Liu Y."/>
            <person name="Malik S.-B."/>
            <person name="Maier U.G."/>
            <person name="McRose D."/>
            <person name="Mock T."/>
            <person name="Neilson J.A."/>
            <person name="Onodera N.T."/>
            <person name="Poole A.M."/>
            <person name="Pritham E.J."/>
            <person name="Richards T.A."/>
            <person name="Rocap G."/>
            <person name="Roy S.W."/>
            <person name="Sarai C."/>
            <person name="Schaack S."/>
            <person name="Shirato S."/>
            <person name="Slamovits C.H."/>
            <person name="Spencer D.F."/>
            <person name="Suzuki S."/>
            <person name="Worden A.Z."/>
            <person name="Zauner S."/>
            <person name="Barry K."/>
            <person name="Bell C."/>
            <person name="Bharti A.K."/>
            <person name="Crow J.A."/>
            <person name="Grimwood J."/>
            <person name="Kramer R."/>
            <person name="Lindquist E."/>
            <person name="Lucas S."/>
            <person name="Salamov A."/>
            <person name="McFadden G.I."/>
            <person name="Lane C.E."/>
            <person name="Keeling P.J."/>
            <person name="Gray M.W."/>
            <person name="Grigoriev I.V."/>
            <person name="Archibald J.M."/>
        </authorList>
    </citation>
    <scope>NUCLEOTIDE SEQUENCE</scope>
    <source>
        <strain evidence="3">CCMP2712</strain>
    </source>
</reference>
<organism evidence="1">
    <name type="scientific">Guillardia theta (strain CCMP2712)</name>
    <name type="common">Cryptophyte</name>
    <dbReference type="NCBI Taxonomy" id="905079"/>
    <lineage>
        <taxon>Eukaryota</taxon>
        <taxon>Cryptophyceae</taxon>
        <taxon>Pyrenomonadales</taxon>
        <taxon>Geminigeraceae</taxon>
        <taxon>Guillardia</taxon>
    </lineage>
</organism>